<dbReference type="Proteomes" id="UP000002028">
    <property type="component" value="Chromosome"/>
</dbReference>
<dbReference type="InterPro" id="IPR019292">
    <property type="entry name" value="McrC"/>
</dbReference>
<dbReference type="REBASE" id="23419">
    <property type="entry name" value="Sli74McrCP"/>
</dbReference>
<dbReference type="PANTHER" id="PTHR38733:SF1">
    <property type="entry name" value="TYPE IV METHYL-DIRECTED RESTRICTION ENZYME ECOKMCRBC"/>
    <property type="match status" value="1"/>
</dbReference>
<dbReference type="STRING" id="504472.Slin_2471"/>
<dbReference type="EMBL" id="CP001769">
    <property type="protein sequence ID" value="ADB38490.1"/>
    <property type="molecule type" value="Genomic_DNA"/>
</dbReference>
<reference evidence="1 2" key="1">
    <citation type="journal article" date="2010" name="Stand. Genomic Sci.">
        <title>Complete genome sequence of Spirosoma linguale type strain (1).</title>
        <authorList>
            <person name="Lail K."/>
            <person name="Sikorski J."/>
            <person name="Saunders E."/>
            <person name="Lapidus A."/>
            <person name="Glavina Del Rio T."/>
            <person name="Copeland A."/>
            <person name="Tice H."/>
            <person name="Cheng J.-F."/>
            <person name="Lucas S."/>
            <person name="Nolan M."/>
            <person name="Bruce D."/>
            <person name="Goodwin L."/>
            <person name="Pitluck S."/>
            <person name="Ivanova N."/>
            <person name="Mavromatis K."/>
            <person name="Ovchinnikova G."/>
            <person name="Pati A."/>
            <person name="Chen A."/>
            <person name="Palaniappan K."/>
            <person name="Land M."/>
            <person name="Hauser L."/>
            <person name="Chang Y.-J."/>
            <person name="Jeffries C.D."/>
            <person name="Chain P."/>
            <person name="Brettin T."/>
            <person name="Detter J.C."/>
            <person name="Schuetze A."/>
            <person name="Rohde M."/>
            <person name="Tindall B.J."/>
            <person name="Goeker M."/>
            <person name="Bristow J."/>
            <person name="Eisen J.A."/>
            <person name="Markowitz V."/>
            <person name="Hugenholtz P."/>
            <person name="Kyrpides N.C."/>
            <person name="Klenk H.-P."/>
            <person name="Chen F."/>
        </authorList>
    </citation>
    <scope>NUCLEOTIDE SEQUENCE [LARGE SCALE GENOMIC DNA]</scope>
    <source>
        <strain evidence="2">ATCC 33905 / DSM 74 / LMG 10896 / Claus 1</strain>
    </source>
</reference>
<dbReference type="KEGG" id="sli:Slin_2471"/>
<organism evidence="1 2">
    <name type="scientific">Spirosoma linguale (strain ATCC 33905 / DSM 74 / LMG 10896 / Claus 1)</name>
    <dbReference type="NCBI Taxonomy" id="504472"/>
    <lineage>
        <taxon>Bacteria</taxon>
        <taxon>Pseudomonadati</taxon>
        <taxon>Bacteroidota</taxon>
        <taxon>Cytophagia</taxon>
        <taxon>Cytophagales</taxon>
        <taxon>Cytophagaceae</taxon>
        <taxon>Spirosoma</taxon>
    </lineage>
</organism>
<dbReference type="PANTHER" id="PTHR38733">
    <property type="entry name" value="PROTEIN MCRC"/>
    <property type="match status" value="1"/>
</dbReference>
<dbReference type="AlphaFoldDB" id="D2QGI2"/>
<proteinExistence type="predicted"/>
<evidence type="ECO:0000313" key="2">
    <source>
        <dbReference type="Proteomes" id="UP000002028"/>
    </source>
</evidence>
<accession>D2QGI2</accession>
<evidence type="ECO:0000313" key="1">
    <source>
        <dbReference type="EMBL" id="ADB38490.1"/>
    </source>
</evidence>
<dbReference type="Pfam" id="PF10117">
    <property type="entry name" value="McrBC"/>
    <property type="match status" value="1"/>
</dbReference>
<protein>
    <submittedName>
        <fullName evidence="1">5-methylcytosine restriction system component-like protein</fullName>
    </submittedName>
</protein>
<name>D2QGI2_SPILD</name>
<keyword evidence="2" id="KW-1185">Reference proteome</keyword>
<sequence length="428" mass="48788">MPEFLIFENRLVGNAQHSPEPPMGGVVVPDSVFRALRQFTIDNEQAEGLFTFMVHKGREYIRVHNYVGLLTLPDGSRLEILPKIDQQSNTRPLLLSMLRHLRNSPFRTLRTAHSRAVRIPLWEVFITAFLDTVDALAQQGIQRAYVTVEGNERFWKGRFQAARQQRDNACHAERLAVVYDTLTASVPPNRILKTALVAIHAKTTDQANKRRIHQLLSVLEEVALSDDVRSDLMAVRRSNRLFMRYETALGWAEMLLMGQGPGVKRGDKESIALLFPMERVFEDYVAHGIRAYWPSADRISVQESSAHLVDEHVGAPRFKLRPDIIIRHQDRTFVMDTKWKQVNGLSLDTSPRTASYGIDQADMYQVYAYGKKYAANDLFLLYPANSTFREPLAVFAYDATTRLHVVPFDVTNSLANEVEKLALYALSF</sequence>
<gene>
    <name evidence="1" type="ordered locus">Slin_2471</name>
</gene>
<dbReference type="RefSeq" id="WP_012927025.1">
    <property type="nucleotide sequence ID" value="NC_013730.1"/>
</dbReference>
<dbReference type="HOGENOM" id="CLU_048696_0_1_10"/>
<dbReference type="eggNOG" id="COG4268">
    <property type="taxonomic scope" value="Bacteria"/>
</dbReference>